<feature type="domain" description="YjiS-like" evidence="1">
    <location>
        <begin position="26"/>
        <end position="60"/>
    </location>
</feature>
<dbReference type="InterPro" id="IPR009506">
    <property type="entry name" value="YjiS-like"/>
</dbReference>
<dbReference type="OrthoDB" id="8005167at2"/>
<dbReference type="EMBL" id="RDRB01000005">
    <property type="protein sequence ID" value="ROU01081.1"/>
    <property type="molecule type" value="Genomic_DNA"/>
</dbReference>
<keyword evidence="3" id="KW-1185">Reference proteome</keyword>
<dbReference type="Proteomes" id="UP000268016">
    <property type="component" value="Unassembled WGS sequence"/>
</dbReference>
<name>A0A3N2R0S8_9RHOB</name>
<reference evidence="2 3" key="1">
    <citation type="submission" date="2018-10" db="EMBL/GenBank/DDBJ databases">
        <title>Histidinibacterium lentulum gen. nov., sp. nov., a marine bacterium from the culture broth of Picochlorum sp. 122.</title>
        <authorList>
            <person name="Wang G."/>
        </authorList>
    </citation>
    <scope>NUCLEOTIDE SEQUENCE [LARGE SCALE GENOMIC DNA]</scope>
    <source>
        <strain evidence="2 3">B17</strain>
    </source>
</reference>
<accession>A0A3N2R0S8</accession>
<dbReference type="Pfam" id="PF06568">
    <property type="entry name" value="YjiS-like"/>
    <property type="match status" value="1"/>
</dbReference>
<comment type="caution">
    <text evidence="2">The sequence shown here is derived from an EMBL/GenBank/DDBJ whole genome shotgun (WGS) entry which is preliminary data.</text>
</comment>
<sequence>MALYDTTRLAAASRGVFRPGRALARLMAALQSWKDRHATQKALSRLSPHELADIGLDHADMDVIAEGRRRTR</sequence>
<evidence type="ECO:0000259" key="1">
    <source>
        <dbReference type="Pfam" id="PF06568"/>
    </source>
</evidence>
<evidence type="ECO:0000313" key="3">
    <source>
        <dbReference type="Proteomes" id="UP000268016"/>
    </source>
</evidence>
<organism evidence="2 3">
    <name type="scientific">Histidinibacterium lentulum</name>
    <dbReference type="NCBI Taxonomy" id="2480588"/>
    <lineage>
        <taxon>Bacteria</taxon>
        <taxon>Pseudomonadati</taxon>
        <taxon>Pseudomonadota</taxon>
        <taxon>Alphaproteobacteria</taxon>
        <taxon>Rhodobacterales</taxon>
        <taxon>Paracoccaceae</taxon>
        <taxon>Histidinibacterium</taxon>
    </lineage>
</organism>
<proteinExistence type="predicted"/>
<protein>
    <submittedName>
        <fullName evidence="2">DUF1127 domain-containing protein</fullName>
    </submittedName>
</protein>
<evidence type="ECO:0000313" key="2">
    <source>
        <dbReference type="EMBL" id="ROU01081.1"/>
    </source>
</evidence>
<dbReference type="RefSeq" id="WP_123642409.1">
    <property type="nucleotide sequence ID" value="NZ_ML119085.1"/>
</dbReference>
<gene>
    <name evidence="2" type="ORF">EAT49_11180</name>
</gene>
<dbReference type="AlphaFoldDB" id="A0A3N2R0S8"/>